<evidence type="ECO:0008006" key="3">
    <source>
        <dbReference type="Google" id="ProtNLM"/>
    </source>
</evidence>
<accession>A0A9W6B2F0</accession>
<dbReference type="RefSeq" id="WP_281751258.1">
    <property type="nucleotide sequence ID" value="NZ_BRVP01000001.1"/>
</dbReference>
<dbReference type="Gene3D" id="3.30.530.20">
    <property type="match status" value="1"/>
</dbReference>
<evidence type="ECO:0000313" key="2">
    <source>
        <dbReference type="Proteomes" id="UP001143545"/>
    </source>
</evidence>
<proteinExistence type="predicted"/>
<sequence>MPKIVLETNITSDIVTVFNLSRSVALHELSTSKTNEKAVDGVTNGLLGLGDVVTWRARHLGVYQYLTVEISKFKAPYFFEDRMVKGVFKSMNHQHYFYMKENRVCMNDIFEYKAPLGILGKLADVLFLERYMHRFLEKRNKVIKEIAEDPKKVTQFLKPN</sequence>
<gene>
    <name evidence="1" type="ORF">NBRC110019_01150</name>
</gene>
<name>A0A9W6B2F0_9FLAO</name>
<dbReference type="AlphaFoldDB" id="A0A9W6B2F0"/>
<dbReference type="InterPro" id="IPR023393">
    <property type="entry name" value="START-like_dom_sf"/>
</dbReference>
<dbReference type="Proteomes" id="UP001143545">
    <property type="component" value="Unassembled WGS sequence"/>
</dbReference>
<dbReference type="CDD" id="cd07820">
    <property type="entry name" value="SRPBCC_3"/>
    <property type="match status" value="1"/>
</dbReference>
<organism evidence="1 2">
    <name type="scientific">Neptunitalea chrysea</name>
    <dbReference type="NCBI Taxonomy" id="1647581"/>
    <lineage>
        <taxon>Bacteria</taxon>
        <taxon>Pseudomonadati</taxon>
        <taxon>Bacteroidota</taxon>
        <taxon>Flavobacteriia</taxon>
        <taxon>Flavobacteriales</taxon>
        <taxon>Flavobacteriaceae</taxon>
        <taxon>Neptunitalea</taxon>
    </lineage>
</organism>
<comment type="caution">
    <text evidence="1">The sequence shown here is derived from an EMBL/GenBank/DDBJ whole genome shotgun (WGS) entry which is preliminary data.</text>
</comment>
<keyword evidence="2" id="KW-1185">Reference proteome</keyword>
<evidence type="ECO:0000313" key="1">
    <source>
        <dbReference type="EMBL" id="GLB51076.1"/>
    </source>
</evidence>
<dbReference type="EMBL" id="BRVP01000001">
    <property type="protein sequence ID" value="GLB51076.1"/>
    <property type="molecule type" value="Genomic_DNA"/>
</dbReference>
<reference evidence="1" key="1">
    <citation type="submission" date="2022-07" db="EMBL/GenBank/DDBJ databases">
        <title>Taxonomy of Novel Oxalotrophic and Methylotrophic Bacteria.</title>
        <authorList>
            <person name="Sahin N."/>
            <person name="Tani A."/>
        </authorList>
    </citation>
    <scope>NUCLEOTIDE SEQUENCE</scope>
    <source>
        <strain evidence="1">AM327</strain>
    </source>
</reference>
<dbReference type="SUPFAM" id="SSF55961">
    <property type="entry name" value="Bet v1-like"/>
    <property type="match status" value="1"/>
</dbReference>
<protein>
    <recommendedName>
        <fullName evidence="3">Cell division protein</fullName>
    </recommendedName>
</protein>